<dbReference type="Proteomes" id="UP000800041">
    <property type="component" value="Unassembled WGS sequence"/>
</dbReference>
<proteinExistence type="predicted"/>
<keyword evidence="3" id="KW-1185">Reference proteome</keyword>
<dbReference type="AlphaFoldDB" id="A0A6G1GTC3"/>
<name>A0A6G1GTC3_9PEZI</name>
<feature type="region of interest" description="Disordered" evidence="1">
    <location>
        <begin position="1"/>
        <end position="67"/>
    </location>
</feature>
<protein>
    <submittedName>
        <fullName evidence="2">Uncharacterized protein</fullName>
    </submittedName>
</protein>
<gene>
    <name evidence="2" type="ORF">K402DRAFT_154162</name>
</gene>
<evidence type="ECO:0000313" key="2">
    <source>
        <dbReference type="EMBL" id="KAF1983998.1"/>
    </source>
</evidence>
<feature type="compositionally biased region" description="Basic and acidic residues" evidence="1">
    <location>
        <begin position="24"/>
        <end position="35"/>
    </location>
</feature>
<dbReference type="EMBL" id="ML977171">
    <property type="protein sequence ID" value="KAF1983998.1"/>
    <property type="molecule type" value="Genomic_DNA"/>
</dbReference>
<accession>A0A6G1GTC3</accession>
<evidence type="ECO:0000256" key="1">
    <source>
        <dbReference type="SAM" id="MobiDB-lite"/>
    </source>
</evidence>
<reference evidence="2" key="1">
    <citation type="journal article" date="2020" name="Stud. Mycol.">
        <title>101 Dothideomycetes genomes: a test case for predicting lifestyles and emergence of pathogens.</title>
        <authorList>
            <person name="Haridas S."/>
            <person name="Albert R."/>
            <person name="Binder M."/>
            <person name="Bloem J."/>
            <person name="Labutti K."/>
            <person name="Salamov A."/>
            <person name="Andreopoulos B."/>
            <person name="Baker S."/>
            <person name="Barry K."/>
            <person name="Bills G."/>
            <person name="Bluhm B."/>
            <person name="Cannon C."/>
            <person name="Castanera R."/>
            <person name="Culley D."/>
            <person name="Daum C."/>
            <person name="Ezra D."/>
            <person name="Gonzalez J."/>
            <person name="Henrissat B."/>
            <person name="Kuo A."/>
            <person name="Liang C."/>
            <person name="Lipzen A."/>
            <person name="Lutzoni F."/>
            <person name="Magnuson J."/>
            <person name="Mondo S."/>
            <person name="Nolan M."/>
            <person name="Ohm R."/>
            <person name="Pangilinan J."/>
            <person name="Park H.-J."/>
            <person name="Ramirez L."/>
            <person name="Alfaro M."/>
            <person name="Sun H."/>
            <person name="Tritt A."/>
            <person name="Yoshinaga Y."/>
            <person name="Zwiers L.-H."/>
            <person name="Turgeon B."/>
            <person name="Goodwin S."/>
            <person name="Spatafora J."/>
            <person name="Crous P."/>
            <person name="Grigoriev I."/>
        </authorList>
    </citation>
    <scope>NUCLEOTIDE SEQUENCE</scope>
    <source>
        <strain evidence="2">CBS 113979</strain>
    </source>
</reference>
<sequence>MSISRMILSPIPAAPRCVNPESQTRGEPKQFDEQNRPPGGWSTIEDDSPDIDSWRGHPRHDHPSWLTVSKPHLRLPTSKTCPNFGDRPRRGENCTCRVQTSEPQVHTALLYSSVESSVSNSP</sequence>
<evidence type="ECO:0000313" key="3">
    <source>
        <dbReference type="Proteomes" id="UP000800041"/>
    </source>
</evidence>
<organism evidence="2 3">
    <name type="scientific">Aulographum hederae CBS 113979</name>
    <dbReference type="NCBI Taxonomy" id="1176131"/>
    <lineage>
        <taxon>Eukaryota</taxon>
        <taxon>Fungi</taxon>
        <taxon>Dikarya</taxon>
        <taxon>Ascomycota</taxon>
        <taxon>Pezizomycotina</taxon>
        <taxon>Dothideomycetes</taxon>
        <taxon>Pleosporomycetidae</taxon>
        <taxon>Aulographales</taxon>
        <taxon>Aulographaceae</taxon>
    </lineage>
</organism>